<dbReference type="SMART" id="SM00449">
    <property type="entry name" value="SPRY"/>
    <property type="match status" value="1"/>
</dbReference>
<dbReference type="PANTHER" id="PTHR25465">
    <property type="entry name" value="B-BOX DOMAIN CONTAINING"/>
    <property type="match status" value="1"/>
</dbReference>
<evidence type="ECO:0000256" key="3">
    <source>
        <dbReference type="ARBA" id="ARBA00022833"/>
    </source>
</evidence>
<dbReference type="InterPro" id="IPR043136">
    <property type="entry name" value="B30.2/SPRY_sf"/>
</dbReference>
<dbReference type="SMART" id="SM00589">
    <property type="entry name" value="PRY"/>
    <property type="match status" value="1"/>
</dbReference>
<reference evidence="5" key="2">
    <citation type="submission" date="2025-08" db="UniProtKB">
        <authorList>
            <consortium name="Ensembl"/>
        </authorList>
    </citation>
    <scope>IDENTIFICATION</scope>
</reference>
<dbReference type="PRINTS" id="PR01407">
    <property type="entry name" value="BUTYPHLNCDUF"/>
</dbReference>
<dbReference type="Pfam" id="PF13765">
    <property type="entry name" value="PRY"/>
    <property type="match status" value="1"/>
</dbReference>
<reference evidence="5 6" key="1">
    <citation type="submission" date="2019-04" db="EMBL/GenBank/DDBJ databases">
        <authorList>
            <consortium name="Wellcome Sanger Institute Data Sharing"/>
        </authorList>
    </citation>
    <scope>NUCLEOTIDE SEQUENCE [LARGE SCALE GENOMIC DNA]</scope>
</reference>
<dbReference type="OrthoDB" id="6270329at2759"/>
<dbReference type="InterPro" id="IPR006574">
    <property type="entry name" value="PRY"/>
</dbReference>
<dbReference type="Ensembl" id="ENSSFOT00015051805.1">
    <property type="protein sequence ID" value="ENSSFOP00015056303.1"/>
    <property type="gene ID" value="ENSSFOG00015024807.1"/>
</dbReference>
<name>A0A8C9U3T7_SCLFO</name>
<dbReference type="InterPro" id="IPR003877">
    <property type="entry name" value="SPRY_dom"/>
</dbReference>
<sequence>MLQLTLNNKTNFCQLTLDPNTANTHLYLSEDNRMVAWSGKEQKHPDHPDRFDCFRQVVCVESVSGRCYWEVQWTGNGAEIGVTYKGIGRKGGSDDCRLRNNNKSWVLFCTEKSYYVSHNNIHSATAVPPSCRVGVYVDCMSGALSSYSVFSGELTLLYRFTSTFTEPLCPAFWVYSYSSVSLCKLE</sequence>
<dbReference type="Pfam" id="PF00622">
    <property type="entry name" value="SPRY"/>
    <property type="match status" value="1"/>
</dbReference>
<evidence type="ECO:0000259" key="4">
    <source>
        <dbReference type="PROSITE" id="PS50188"/>
    </source>
</evidence>
<keyword evidence="2" id="KW-0863">Zinc-finger</keyword>
<dbReference type="SUPFAM" id="SSF49899">
    <property type="entry name" value="Concanavalin A-like lectins/glucanases"/>
    <property type="match status" value="1"/>
</dbReference>
<dbReference type="InterPro" id="IPR051051">
    <property type="entry name" value="E3_ubiq-ligase_TRIM/RNF"/>
</dbReference>
<dbReference type="PANTHER" id="PTHR25465:SF14">
    <property type="entry name" value="E3 UBIQUITIN-PROTEIN LIGASE TRIM65"/>
    <property type="match status" value="1"/>
</dbReference>
<dbReference type="PROSITE" id="PS50188">
    <property type="entry name" value="B302_SPRY"/>
    <property type="match status" value="1"/>
</dbReference>
<organism evidence="5 6">
    <name type="scientific">Scleropages formosus</name>
    <name type="common">Asian bonytongue</name>
    <name type="synonym">Osteoglossum formosum</name>
    <dbReference type="NCBI Taxonomy" id="113540"/>
    <lineage>
        <taxon>Eukaryota</taxon>
        <taxon>Metazoa</taxon>
        <taxon>Chordata</taxon>
        <taxon>Craniata</taxon>
        <taxon>Vertebrata</taxon>
        <taxon>Euteleostomi</taxon>
        <taxon>Actinopterygii</taxon>
        <taxon>Neopterygii</taxon>
        <taxon>Teleostei</taxon>
        <taxon>Osteoglossocephala</taxon>
        <taxon>Osteoglossomorpha</taxon>
        <taxon>Osteoglossiformes</taxon>
        <taxon>Osteoglossidae</taxon>
        <taxon>Scleropages</taxon>
    </lineage>
</organism>
<keyword evidence="6" id="KW-1185">Reference proteome</keyword>
<accession>A0A8C9U3T7</accession>
<dbReference type="InterPro" id="IPR001870">
    <property type="entry name" value="B30.2/SPRY"/>
</dbReference>
<reference evidence="5" key="3">
    <citation type="submission" date="2025-09" db="UniProtKB">
        <authorList>
            <consortium name="Ensembl"/>
        </authorList>
    </citation>
    <scope>IDENTIFICATION</scope>
</reference>
<evidence type="ECO:0000256" key="1">
    <source>
        <dbReference type="ARBA" id="ARBA00022723"/>
    </source>
</evidence>
<dbReference type="InterPro" id="IPR003879">
    <property type="entry name" value="Butyrophylin_SPRY"/>
</dbReference>
<keyword evidence="1" id="KW-0479">Metal-binding</keyword>
<dbReference type="Proteomes" id="UP000694397">
    <property type="component" value="Chromosome 5"/>
</dbReference>
<dbReference type="AlphaFoldDB" id="A0A8C9U3T7"/>
<evidence type="ECO:0000313" key="6">
    <source>
        <dbReference type="Proteomes" id="UP000694397"/>
    </source>
</evidence>
<evidence type="ECO:0000313" key="5">
    <source>
        <dbReference type="Ensembl" id="ENSSFOP00015056303.1"/>
    </source>
</evidence>
<dbReference type="Gene3D" id="2.60.120.920">
    <property type="match status" value="1"/>
</dbReference>
<protein>
    <recommendedName>
        <fullName evidence="4">B30.2/SPRY domain-containing protein</fullName>
    </recommendedName>
</protein>
<dbReference type="InterPro" id="IPR013320">
    <property type="entry name" value="ConA-like_dom_sf"/>
</dbReference>
<dbReference type="CDD" id="cd16040">
    <property type="entry name" value="SPRY_PRY_SNTX"/>
    <property type="match status" value="1"/>
</dbReference>
<dbReference type="GeneTree" id="ENSGT01150000286922"/>
<keyword evidence="3" id="KW-0862">Zinc</keyword>
<evidence type="ECO:0000256" key="2">
    <source>
        <dbReference type="ARBA" id="ARBA00022771"/>
    </source>
</evidence>
<feature type="domain" description="B30.2/SPRY" evidence="4">
    <location>
        <begin position="1"/>
        <end position="186"/>
    </location>
</feature>
<dbReference type="GO" id="GO:0005737">
    <property type="term" value="C:cytoplasm"/>
    <property type="evidence" value="ECO:0007669"/>
    <property type="project" value="UniProtKB-ARBA"/>
</dbReference>
<dbReference type="GO" id="GO:0008270">
    <property type="term" value="F:zinc ion binding"/>
    <property type="evidence" value="ECO:0007669"/>
    <property type="project" value="UniProtKB-KW"/>
</dbReference>
<proteinExistence type="predicted"/>